<dbReference type="Gene3D" id="1.10.10.10">
    <property type="entry name" value="Winged helix-like DNA-binding domain superfamily/Winged helix DNA-binding domain"/>
    <property type="match status" value="1"/>
</dbReference>
<proteinExistence type="inferred from homology"/>
<comment type="caution">
    <text evidence="6">The sequence shown here is derived from an EMBL/GenBank/DDBJ whole genome shotgun (WGS) entry which is preliminary data.</text>
</comment>
<dbReference type="GO" id="GO:0006352">
    <property type="term" value="P:DNA-templated transcription initiation"/>
    <property type="evidence" value="ECO:0007669"/>
    <property type="project" value="InterPro"/>
</dbReference>
<dbReference type="InterPro" id="IPR014284">
    <property type="entry name" value="RNA_pol_sigma-70_dom"/>
</dbReference>
<keyword evidence="3" id="KW-0731">Sigma factor</keyword>
<reference evidence="6 7" key="1">
    <citation type="submission" date="2019-03" db="EMBL/GenBank/DDBJ databases">
        <title>Freshwater and sediment microbial communities from various areas in North America, analyzing microbe dynamics in response to fracking.</title>
        <authorList>
            <person name="Lamendella R."/>
        </authorList>
    </citation>
    <scope>NUCLEOTIDE SEQUENCE [LARGE SCALE GENOMIC DNA]</scope>
    <source>
        <strain evidence="6 7">114D</strain>
    </source>
</reference>
<dbReference type="CDD" id="cd06171">
    <property type="entry name" value="Sigma70_r4"/>
    <property type="match status" value="1"/>
</dbReference>
<gene>
    <name evidence="6" type="ORF">DET52_103403</name>
</gene>
<keyword evidence="2" id="KW-0805">Transcription regulation</keyword>
<dbReference type="Gene3D" id="1.10.1740.10">
    <property type="match status" value="1"/>
</dbReference>
<dbReference type="InterPro" id="IPR013324">
    <property type="entry name" value="RNA_pol_sigma_r3/r4-like"/>
</dbReference>
<evidence type="ECO:0000259" key="5">
    <source>
        <dbReference type="PROSITE" id="PS00622"/>
    </source>
</evidence>
<dbReference type="GO" id="GO:0016987">
    <property type="term" value="F:sigma factor activity"/>
    <property type="evidence" value="ECO:0007669"/>
    <property type="project" value="UniProtKB-KW"/>
</dbReference>
<dbReference type="Pfam" id="PF08281">
    <property type="entry name" value="Sigma70_r4_2"/>
    <property type="match status" value="1"/>
</dbReference>
<dbReference type="Pfam" id="PF04542">
    <property type="entry name" value="Sigma70_r2"/>
    <property type="match status" value="1"/>
</dbReference>
<dbReference type="PANTHER" id="PTHR43133">
    <property type="entry name" value="RNA POLYMERASE ECF-TYPE SIGMA FACTO"/>
    <property type="match status" value="1"/>
</dbReference>
<dbReference type="InterPro" id="IPR039425">
    <property type="entry name" value="RNA_pol_sigma-70-like"/>
</dbReference>
<dbReference type="EMBL" id="SNWI01000003">
    <property type="protein sequence ID" value="TDO03457.1"/>
    <property type="molecule type" value="Genomic_DNA"/>
</dbReference>
<evidence type="ECO:0000313" key="7">
    <source>
        <dbReference type="Proteomes" id="UP000294848"/>
    </source>
</evidence>
<dbReference type="InterPro" id="IPR036388">
    <property type="entry name" value="WH-like_DNA-bd_sf"/>
</dbReference>
<keyword evidence="4" id="KW-0804">Transcription</keyword>
<sequence>MKDEKPVIPIDYDAVKSLKTGDVRSFDVLFRKYSQRLYKFSMSYLKSEEEAREIVQDVFLYIWENREKLKPECSFNAYLFTIAYSRVKKFFLRKLRDTNARDELIYSLLKQENNLDRVVDFRSLLEKVEQIILQFPERRRQIFLKRKYEGWPVKQIAEEFGISPNTVENHLSSAMKKLREELRRNNISELFFWMFFLPCDRDKTPK</sequence>
<dbReference type="GO" id="GO:0003677">
    <property type="term" value="F:DNA binding"/>
    <property type="evidence" value="ECO:0007669"/>
    <property type="project" value="InterPro"/>
</dbReference>
<dbReference type="PROSITE" id="PS00622">
    <property type="entry name" value="HTH_LUXR_1"/>
    <property type="match status" value="1"/>
</dbReference>
<dbReference type="AlphaFoldDB" id="A0A4R6H6C6"/>
<evidence type="ECO:0000256" key="1">
    <source>
        <dbReference type="ARBA" id="ARBA00010641"/>
    </source>
</evidence>
<dbReference type="PANTHER" id="PTHR43133:SF46">
    <property type="entry name" value="RNA POLYMERASE SIGMA-70 FACTOR ECF SUBFAMILY"/>
    <property type="match status" value="1"/>
</dbReference>
<dbReference type="Proteomes" id="UP000294848">
    <property type="component" value="Unassembled WGS sequence"/>
</dbReference>
<dbReference type="InterPro" id="IPR013325">
    <property type="entry name" value="RNA_pol_sigma_r2"/>
</dbReference>
<name>A0A4R6H6C6_9BACT</name>
<dbReference type="InterPro" id="IPR007627">
    <property type="entry name" value="RNA_pol_sigma70_r2"/>
</dbReference>
<dbReference type="SUPFAM" id="SSF88946">
    <property type="entry name" value="Sigma2 domain of RNA polymerase sigma factors"/>
    <property type="match status" value="1"/>
</dbReference>
<evidence type="ECO:0000256" key="3">
    <source>
        <dbReference type="ARBA" id="ARBA00023082"/>
    </source>
</evidence>
<dbReference type="SUPFAM" id="SSF88659">
    <property type="entry name" value="Sigma3 and sigma4 domains of RNA polymerase sigma factors"/>
    <property type="match status" value="1"/>
</dbReference>
<dbReference type="RefSeq" id="WP_208112456.1">
    <property type="nucleotide sequence ID" value="NZ_SNWV01000015.1"/>
</dbReference>
<evidence type="ECO:0000313" key="6">
    <source>
        <dbReference type="EMBL" id="TDO03457.1"/>
    </source>
</evidence>
<dbReference type="NCBIfam" id="TIGR02937">
    <property type="entry name" value="sigma70-ECF"/>
    <property type="match status" value="1"/>
</dbReference>
<dbReference type="SMART" id="SM00421">
    <property type="entry name" value="HTH_LUXR"/>
    <property type="match status" value="1"/>
</dbReference>
<evidence type="ECO:0000256" key="2">
    <source>
        <dbReference type="ARBA" id="ARBA00023015"/>
    </source>
</evidence>
<protein>
    <submittedName>
        <fullName evidence="6">RNA polymerase sigma-70 factor (ECF subfamily)</fullName>
    </submittedName>
</protein>
<dbReference type="NCBIfam" id="TIGR02985">
    <property type="entry name" value="Sig70_bacteroi1"/>
    <property type="match status" value="1"/>
</dbReference>
<evidence type="ECO:0000256" key="4">
    <source>
        <dbReference type="ARBA" id="ARBA00023163"/>
    </source>
</evidence>
<dbReference type="InterPro" id="IPR014327">
    <property type="entry name" value="RNA_pol_sigma70_bacteroid"/>
</dbReference>
<organism evidence="6 7">
    <name type="scientific">Sunxiuqinia elliptica</name>
    <dbReference type="NCBI Taxonomy" id="655355"/>
    <lineage>
        <taxon>Bacteria</taxon>
        <taxon>Pseudomonadati</taxon>
        <taxon>Bacteroidota</taxon>
        <taxon>Bacteroidia</taxon>
        <taxon>Marinilabiliales</taxon>
        <taxon>Prolixibacteraceae</taxon>
        <taxon>Sunxiuqinia</taxon>
    </lineage>
</organism>
<accession>A0A4R6H6C6</accession>
<dbReference type="InterPro" id="IPR013249">
    <property type="entry name" value="RNA_pol_sigma70_r4_t2"/>
</dbReference>
<feature type="domain" description="HTH luxR-type" evidence="5">
    <location>
        <begin position="150"/>
        <end position="177"/>
    </location>
</feature>
<dbReference type="InterPro" id="IPR000792">
    <property type="entry name" value="Tscrpt_reg_LuxR_C"/>
</dbReference>
<comment type="similarity">
    <text evidence="1">Belongs to the sigma-70 factor family. ECF subfamily.</text>
</comment>